<dbReference type="RefSeq" id="WP_076113220.1">
    <property type="nucleotide sequence ID" value="NZ_MPTB01000038.1"/>
</dbReference>
<dbReference type="Proteomes" id="UP000187412">
    <property type="component" value="Unassembled WGS sequence"/>
</dbReference>
<reference evidence="1 2" key="1">
    <citation type="submission" date="2016-10" db="EMBL/GenBank/DDBJ databases">
        <title>Paenibacillus species isolates.</title>
        <authorList>
            <person name="Beno S.M."/>
        </authorList>
    </citation>
    <scope>NUCLEOTIDE SEQUENCE [LARGE SCALE GENOMIC DNA]</scope>
    <source>
        <strain evidence="1 2">FSL H7-0744</strain>
    </source>
</reference>
<proteinExistence type="predicted"/>
<gene>
    <name evidence="1" type="ORF">BSK56_24850</name>
</gene>
<evidence type="ECO:0000313" key="1">
    <source>
        <dbReference type="EMBL" id="OMD42775.1"/>
    </source>
</evidence>
<dbReference type="InterPro" id="IPR027417">
    <property type="entry name" value="P-loop_NTPase"/>
</dbReference>
<accession>A0ABX3H0T3</accession>
<keyword evidence="2" id="KW-1185">Reference proteome</keyword>
<organism evidence="1 2">
    <name type="scientific">Paenibacillus borealis</name>
    <dbReference type="NCBI Taxonomy" id="160799"/>
    <lineage>
        <taxon>Bacteria</taxon>
        <taxon>Bacillati</taxon>
        <taxon>Bacillota</taxon>
        <taxon>Bacilli</taxon>
        <taxon>Bacillales</taxon>
        <taxon>Paenibacillaceae</taxon>
        <taxon>Paenibacillus</taxon>
    </lineage>
</organism>
<comment type="caution">
    <text evidence="1">The sequence shown here is derived from an EMBL/GenBank/DDBJ whole genome shotgun (WGS) entry which is preliminary data.</text>
</comment>
<dbReference type="EMBL" id="MPTB01000038">
    <property type="protein sequence ID" value="OMD42775.1"/>
    <property type="molecule type" value="Genomic_DNA"/>
</dbReference>
<name>A0ABX3H0T3_PAEBO</name>
<evidence type="ECO:0000313" key="2">
    <source>
        <dbReference type="Proteomes" id="UP000187412"/>
    </source>
</evidence>
<protein>
    <submittedName>
        <fullName evidence="1">Uncharacterized protein</fullName>
    </submittedName>
</protein>
<sequence>MDRKVSKSKNKGRETWNVNFYHPLITNEKTGEEVRIRRSTFTDSEEELAIIVTDLEILINNEEYHNIVKKPYALTLFNKTAVELFYNDIQIKSEKDHEDLRAEKIPMENDNQIIDIEGFSGAGKTSLLSQLLGLDVKKENVLATSSNKTTVSDIEFIIKNTDDFSLVCTFKEKQKIEDYVRELIQRASHEAIGNNEHDSITRKFTETADKEFRLHYIVGTIKSKVSDTNSLSSRFAKYQGANEQDSHYNELMSSLLDDIIYQSKARWKNYTVDNNLDLSSLTELEKYQLEIDFLEGFIKEDIFLDYVDQIMKEIETTINKVLTIEGLFVEKTRYDWISYIYSKQLNRVDCLNLIEKLATNKKKLFGEILTPIVESIRVQGPFFPDWVVEKERYKFTFVDGRGLDHVLKEAFSVPLEVNNKLRRANKIIYVQNGSETMSHNSKVFFENLELSGYTPKIHLVFTHFDEVEGNNLVTASDKANHVIGNMEQVLNLLDHDKKNNIQDSINNKMFFLGGLDKNLKENLEDDITLNELHQFIETLNMTEVELQLKNLNFIYYKQVLPVDLLEVSEQFNNRWKAQLGRKTVDGIVSLSWPTIKALSRRYAEFNRLSYNNISPAGDMVQYLKGCLYQYFSIPNYFMREERIDEKKVAQFRTKAMENAAELITIFSKGRLLDDGEQLVRWKRAYYDRRGPGSTSQRAQDISEIIDNAMPLFNKNSNNKEFKILVESFITSVIEVVIANMNDKYSCNITLE</sequence>
<dbReference type="SUPFAM" id="SSF52540">
    <property type="entry name" value="P-loop containing nucleoside triphosphate hydrolases"/>
    <property type="match status" value="1"/>
</dbReference>